<name>A0A1R3HC53_COCAP</name>
<keyword evidence="2" id="KW-1133">Transmembrane helix</keyword>
<keyword evidence="4" id="KW-1185">Reference proteome</keyword>
<gene>
    <name evidence="3" type="ORF">CCACVL1_20189</name>
</gene>
<organism evidence="3 4">
    <name type="scientific">Corchorus capsularis</name>
    <name type="common">Jute</name>
    <dbReference type="NCBI Taxonomy" id="210143"/>
    <lineage>
        <taxon>Eukaryota</taxon>
        <taxon>Viridiplantae</taxon>
        <taxon>Streptophyta</taxon>
        <taxon>Embryophyta</taxon>
        <taxon>Tracheophyta</taxon>
        <taxon>Spermatophyta</taxon>
        <taxon>Magnoliopsida</taxon>
        <taxon>eudicotyledons</taxon>
        <taxon>Gunneridae</taxon>
        <taxon>Pentapetalae</taxon>
        <taxon>rosids</taxon>
        <taxon>malvids</taxon>
        <taxon>Malvales</taxon>
        <taxon>Malvaceae</taxon>
        <taxon>Grewioideae</taxon>
        <taxon>Apeibeae</taxon>
        <taxon>Corchorus</taxon>
    </lineage>
</organism>
<dbReference type="AlphaFoldDB" id="A0A1R3HC53"/>
<dbReference type="InterPro" id="IPR051915">
    <property type="entry name" value="Cellulose_Degrad_GH3"/>
</dbReference>
<dbReference type="EMBL" id="AWWV01012327">
    <property type="protein sequence ID" value="OMO67930.1"/>
    <property type="molecule type" value="Genomic_DNA"/>
</dbReference>
<keyword evidence="2" id="KW-0472">Membrane</keyword>
<dbReference type="Proteomes" id="UP000188268">
    <property type="component" value="Unassembled WGS sequence"/>
</dbReference>
<keyword evidence="1 3" id="KW-0378">Hydrolase</keyword>
<keyword evidence="2" id="KW-0812">Transmembrane</keyword>
<dbReference type="InterPro" id="IPR036962">
    <property type="entry name" value="Glyco_hydro_3_N_sf"/>
</dbReference>
<sequence length="87" mass="9772">MTIGQLLASASENAEYMKYKDPNQPVEVRIQDLLKRMTLEEKIGQMVQTDRGAASAEVMNKYFIVCFQVIYILAIGMIKVNPLGMAT</sequence>
<dbReference type="OrthoDB" id="996167at2759"/>
<evidence type="ECO:0000256" key="1">
    <source>
        <dbReference type="ARBA" id="ARBA00022801"/>
    </source>
</evidence>
<dbReference type="PANTHER" id="PTHR30620:SF91">
    <property type="entry name" value="BETA-GLUCOSIDASE"/>
    <property type="match status" value="1"/>
</dbReference>
<comment type="caution">
    <text evidence="3">The sequence shown here is derived from an EMBL/GenBank/DDBJ whole genome shotgun (WGS) entry which is preliminary data.</text>
</comment>
<evidence type="ECO:0000313" key="3">
    <source>
        <dbReference type="EMBL" id="OMO67930.1"/>
    </source>
</evidence>
<dbReference type="GO" id="GO:0009251">
    <property type="term" value="P:glucan catabolic process"/>
    <property type="evidence" value="ECO:0007669"/>
    <property type="project" value="TreeGrafter"/>
</dbReference>
<dbReference type="InterPro" id="IPR017853">
    <property type="entry name" value="GH"/>
</dbReference>
<dbReference type="PANTHER" id="PTHR30620">
    <property type="entry name" value="PERIPLASMIC BETA-GLUCOSIDASE-RELATED"/>
    <property type="match status" value="1"/>
</dbReference>
<evidence type="ECO:0000313" key="4">
    <source>
        <dbReference type="Proteomes" id="UP000188268"/>
    </source>
</evidence>
<dbReference type="SUPFAM" id="SSF51445">
    <property type="entry name" value="(Trans)glycosidases"/>
    <property type="match status" value="1"/>
</dbReference>
<dbReference type="Gene3D" id="3.20.20.300">
    <property type="entry name" value="Glycoside hydrolase, family 3, N-terminal domain"/>
    <property type="match status" value="1"/>
</dbReference>
<dbReference type="Gramene" id="OMO67930">
    <property type="protein sequence ID" value="OMO67930"/>
    <property type="gene ID" value="CCACVL1_20189"/>
</dbReference>
<proteinExistence type="predicted"/>
<dbReference type="STRING" id="210143.A0A1R3HC53"/>
<reference evidence="3 4" key="1">
    <citation type="submission" date="2013-09" db="EMBL/GenBank/DDBJ databases">
        <title>Corchorus capsularis genome sequencing.</title>
        <authorList>
            <person name="Alam M."/>
            <person name="Haque M.S."/>
            <person name="Islam M.S."/>
            <person name="Emdad E.M."/>
            <person name="Islam M.M."/>
            <person name="Ahmed B."/>
            <person name="Halim A."/>
            <person name="Hossen Q.M.M."/>
            <person name="Hossain M.Z."/>
            <person name="Ahmed R."/>
            <person name="Khan M.M."/>
            <person name="Islam R."/>
            <person name="Rashid M.M."/>
            <person name="Khan S.A."/>
            <person name="Rahman M.S."/>
            <person name="Alam M."/>
        </authorList>
    </citation>
    <scope>NUCLEOTIDE SEQUENCE [LARGE SCALE GENOMIC DNA]</scope>
    <source>
        <strain evidence="4">cv. CVL-1</strain>
        <tissue evidence="3">Whole seedling</tissue>
    </source>
</reference>
<accession>A0A1R3HC53</accession>
<feature type="transmembrane region" description="Helical" evidence="2">
    <location>
        <begin position="62"/>
        <end position="80"/>
    </location>
</feature>
<protein>
    <submittedName>
        <fullName evidence="3">Glycoside hydrolase, superfamily</fullName>
    </submittedName>
</protein>
<dbReference type="GO" id="GO:0008422">
    <property type="term" value="F:beta-glucosidase activity"/>
    <property type="evidence" value="ECO:0007669"/>
    <property type="project" value="TreeGrafter"/>
</dbReference>
<evidence type="ECO:0000256" key="2">
    <source>
        <dbReference type="SAM" id="Phobius"/>
    </source>
</evidence>